<evidence type="ECO:0000256" key="1">
    <source>
        <dbReference type="ARBA" id="ARBA00005251"/>
    </source>
</evidence>
<dbReference type="GO" id="GO:0003735">
    <property type="term" value="F:structural constituent of ribosome"/>
    <property type="evidence" value="ECO:0007669"/>
    <property type="project" value="InterPro"/>
</dbReference>
<protein>
    <submittedName>
        <fullName evidence="4">SSU ribosomal protein S9p (S16e)</fullName>
    </submittedName>
</protein>
<organism evidence="4">
    <name type="scientific">hydrothermal vent metagenome</name>
    <dbReference type="NCBI Taxonomy" id="652676"/>
    <lineage>
        <taxon>unclassified sequences</taxon>
        <taxon>metagenomes</taxon>
        <taxon>ecological metagenomes</taxon>
    </lineage>
</organism>
<dbReference type="FunFam" id="3.30.230.10:FF:000001">
    <property type="entry name" value="30S ribosomal protein S9"/>
    <property type="match status" value="1"/>
</dbReference>
<proteinExistence type="inferred from homology"/>
<dbReference type="EMBL" id="UOEX01000274">
    <property type="protein sequence ID" value="VAW39097.1"/>
    <property type="molecule type" value="Genomic_DNA"/>
</dbReference>
<dbReference type="Pfam" id="PF00380">
    <property type="entry name" value="Ribosomal_S9"/>
    <property type="match status" value="1"/>
</dbReference>
<dbReference type="InterPro" id="IPR000754">
    <property type="entry name" value="Ribosomal_uS9"/>
</dbReference>
<dbReference type="InterPro" id="IPR020568">
    <property type="entry name" value="Ribosomal_Su5_D2-typ_SF"/>
</dbReference>
<evidence type="ECO:0000256" key="2">
    <source>
        <dbReference type="ARBA" id="ARBA00022980"/>
    </source>
</evidence>
<comment type="similarity">
    <text evidence="1">Belongs to the universal ribosomal protein uS9 family.</text>
</comment>
<dbReference type="PROSITE" id="PS00360">
    <property type="entry name" value="RIBOSOMAL_S9"/>
    <property type="match status" value="1"/>
</dbReference>
<dbReference type="AlphaFoldDB" id="A0A3B0VL47"/>
<reference evidence="4" key="1">
    <citation type="submission" date="2018-06" db="EMBL/GenBank/DDBJ databases">
        <authorList>
            <person name="Zhirakovskaya E."/>
        </authorList>
    </citation>
    <scope>NUCLEOTIDE SEQUENCE</scope>
</reference>
<dbReference type="HAMAP" id="MF_00532_B">
    <property type="entry name" value="Ribosomal_uS9_B"/>
    <property type="match status" value="1"/>
</dbReference>
<name>A0A3B0VL47_9ZZZZ</name>
<sequence>MAATKKFYATGKRKNAIARVWLAPGSGEVSVNKMALEDYFGNIVDSRQKVNSPMALTDNVEKFDIIATLKGGGKSAQADALRHGISKALLEVDPENRMSLKKAGFLTRDARVKERKKYGKKGARASFQFSKR</sequence>
<evidence type="ECO:0000313" key="4">
    <source>
        <dbReference type="EMBL" id="VAW39097.1"/>
    </source>
</evidence>
<gene>
    <name evidence="4" type="ORF">MNBD_DELTA03-408</name>
</gene>
<dbReference type="GO" id="GO:0022627">
    <property type="term" value="C:cytosolic small ribosomal subunit"/>
    <property type="evidence" value="ECO:0007669"/>
    <property type="project" value="TreeGrafter"/>
</dbReference>
<dbReference type="InterPro" id="IPR014721">
    <property type="entry name" value="Ribsml_uS5_D2-typ_fold_subgr"/>
</dbReference>
<dbReference type="InterPro" id="IPR023035">
    <property type="entry name" value="Ribosomal_uS9_bac/plastid"/>
</dbReference>
<dbReference type="NCBIfam" id="NF001099">
    <property type="entry name" value="PRK00132.1"/>
    <property type="match status" value="1"/>
</dbReference>
<dbReference type="SUPFAM" id="SSF54211">
    <property type="entry name" value="Ribosomal protein S5 domain 2-like"/>
    <property type="match status" value="1"/>
</dbReference>
<keyword evidence="3" id="KW-0687">Ribonucleoprotein</keyword>
<accession>A0A3B0VL47</accession>
<dbReference type="GO" id="GO:0003723">
    <property type="term" value="F:RNA binding"/>
    <property type="evidence" value="ECO:0007669"/>
    <property type="project" value="TreeGrafter"/>
</dbReference>
<dbReference type="InterPro" id="IPR020574">
    <property type="entry name" value="Ribosomal_uS9_CS"/>
</dbReference>
<dbReference type="Gene3D" id="3.30.230.10">
    <property type="match status" value="1"/>
</dbReference>
<keyword evidence="2 4" id="KW-0689">Ribosomal protein</keyword>
<dbReference type="PANTHER" id="PTHR21569:SF1">
    <property type="entry name" value="SMALL RIBOSOMAL SUBUNIT PROTEIN US9M"/>
    <property type="match status" value="1"/>
</dbReference>
<evidence type="ECO:0000256" key="3">
    <source>
        <dbReference type="ARBA" id="ARBA00023274"/>
    </source>
</evidence>
<dbReference type="GO" id="GO:0006412">
    <property type="term" value="P:translation"/>
    <property type="evidence" value="ECO:0007669"/>
    <property type="project" value="InterPro"/>
</dbReference>
<dbReference type="PANTHER" id="PTHR21569">
    <property type="entry name" value="RIBOSOMAL PROTEIN S9"/>
    <property type="match status" value="1"/>
</dbReference>